<dbReference type="Proteomes" id="UP001500363">
    <property type="component" value="Unassembled WGS sequence"/>
</dbReference>
<organism evidence="1 2">
    <name type="scientific">Kribbella lupini</name>
    <dbReference type="NCBI Taxonomy" id="291602"/>
    <lineage>
        <taxon>Bacteria</taxon>
        <taxon>Bacillati</taxon>
        <taxon>Actinomycetota</taxon>
        <taxon>Actinomycetes</taxon>
        <taxon>Propionibacteriales</taxon>
        <taxon>Kribbellaceae</taxon>
        <taxon>Kribbella</taxon>
    </lineage>
</organism>
<protein>
    <submittedName>
        <fullName evidence="1">DUF2332 domain-containing protein</fullName>
    </submittedName>
</protein>
<keyword evidence="2" id="KW-1185">Reference proteome</keyword>
<dbReference type="EMBL" id="BAAANC010000006">
    <property type="protein sequence ID" value="GAA1561943.1"/>
    <property type="molecule type" value="Genomic_DNA"/>
</dbReference>
<sequence length="370" mass="40133">MDLVEAFQLQATACEELGSPLYADLLRRLVDDYELGGITTRVLAGHEQDPGPSALALRLLGSVHRLVLAGEVPELAVFYPSVGGEWDSVLGWEAFEQVLQSRGAELQNLLDQPPQTNEVGRSTALYGGLLRLHEAVPLPVRLFEIGASGGLNLRADCFRYEVSPVDSVTSQVGATMSSPADEPAPAEPFVFGAPDSPVVFTNAWSGRPMVPAPDLRIAERIGSDINPVNPLTPDGALTLTSYVWPDMTARLERLRGALEIARTVPADVHRQDAISSLRNLELSEGHVTVIWHSVMWQYLTRDDQIVADAAIAGLGERATPSAPLARLCLEPMRRTPDAPYEFLIVLQTWPGGVRRVLGHAAPHGLPAVWE</sequence>
<reference evidence="1 2" key="1">
    <citation type="journal article" date="2019" name="Int. J. Syst. Evol. Microbiol.">
        <title>The Global Catalogue of Microorganisms (GCM) 10K type strain sequencing project: providing services to taxonomists for standard genome sequencing and annotation.</title>
        <authorList>
            <consortium name="The Broad Institute Genomics Platform"/>
            <consortium name="The Broad Institute Genome Sequencing Center for Infectious Disease"/>
            <person name="Wu L."/>
            <person name="Ma J."/>
        </authorList>
    </citation>
    <scope>NUCLEOTIDE SEQUENCE [LARGE SCALE GENOMIC DNA]</scope>
    <source>
        <strain evidence="1 2">JCM 14303</strain>
    </source>
</reference>
<accession>A0ABN2CP34</accession>
<dbReference type="PIRSF" id="PIRSF012608">
    <property type="entry name" value="UCP012608"/>
    <property type="match status" value="1"/>
</dbReference>
<gene>
    <name evidence="1" type="ORF">GCM10009741_79190</name>
</gene>
<dbReference type="InterPro" id="IPR011200">
    <property type="entry name" value="UCP012608"/>
</dbReference>
<dbReference type="RefSeq" id="WP_344183696.1">
    <property type="nucleotide sequence ID" value="NZ_BAAANC010000006.1"/>
</dbReference>
<dbReference type="Pfam" id="PF10094">
    <property type="entry name" value="DUF2332"/>
    <property type="match status" value="1"/>
</dbReference>
<proteinExistence type="predicted"/>
<comment type="caution">
    <text evidence="1">The sequence shown here is derived from an EMBL/GenBank/DDBJ whole genome shotgun (WGS) entry which is preliminary data.</text>
</comment>
<evidence type="ECO:0000313" key="2">
    <source>
        <dbReference type="Proteomes" id="UP001500363"/>
    </source>
</evidence>
<name>A0ABN2CP34_9ACTN</name>
<evidence type="ECO:0000313" key="1">
    <source>
        <dbReference type="EMBL" id="GAA1561943.1"/>
    </source>
</evidence>